<sequence>MSHQTRHQIATRKPQDAGAPPPAVAKSEQSAGAAQQVAAASPASNAPSGEQERLSLQYVMSAVLDNHSGALQAAKSTSEASGVMAPPSAPPLQAASQTVITSIQTVPSAYSVATHTMPAATVLTPGVQKLVRVVSAAGVSPQTQFVQAVAPPGGCIQQLLTVGGTQYLINANIPDGGQAASAPVISTGGSTVVVYTQAGGVAALPQTLVLQGQATGTALNTPPNVVYAQPTIVHSQPTIVHSQPTIVHSQPTIVHSQPTVVHAQPTIVHAQPTIVHAQPTIVHAQPSIIHAQPTVVHAQPSIIHGQPTVVHSQPTVVHAQPSIIHGQPTVVHSQPTVVHAQPTVIHAQPAIVHARPSIVHAQPAIVHARPSIVHAQPSVVHAQPTIVQPSTAILNAQSMIVNAHPLQPSAQRNLWEAIGVMKPAPQKTPVAMATSEDEQTWKESNGHVDDTGDDDAAPQPGGAAGVISNGDANLLMVTREQNCQ</sequence>
<protein>
    <submittedName>
        <fullName evidence="3">Uncharacterized protein LOC106808045</fullName>
    </submittedName>
</protein>
<dbReference type="InterPro" id="IPR053337">
    <property type="entry name" value="AT-2_adhesin"/>
</dbReference>
<organism evidence="2 3">
    <name type="scientific">Priapulus caudatus</name>
    <name type="common">Priapulid worm</name>
    <dbReference type="NCBI Taxonomy" id="37621"/>
    <lineage>
        <taxon>Eukaryota</taxon>
        <taxon>Metazoa</taxon>
        <taxon>Ecdysozoa</taxon>
        <taxon>Scalidophora</taxon>
        <taxon>Priapulida</taxon>
        <taxon>Priapulimorpha</taxon>
        <taxon>Priapulimorphida</taxon>
        <taxon>Priapulidae</taxon>
        <taxon>Priapulus</taxon>
    </lineage>
</organism>
<name>A0ABM1E1L5_PRICU</name>
<dbReference type="PANTHER" id="PTHR37001">
    <property type="entry name" value="PHOSPHORYN, PUTATIVE-RELATED-RELATED"/>
    <property type="match status" value="1"/>
</dbReference>
<feature type="compositionally biased region" description="Basic residues" evidence="1">
    <location>
        <begin position="1"/>
        <end position="10"/>
    </location>
</feature>
<proteinExistence type="predicted"/>
<evidence type="ECO:0000256" key="1">
    <source>
        <dbReference type="SAM" id="MobiDB-lite"/>
    </source>
</evidence>
<accession>A0ABM1E1L5</accession>
<keyword evidence="2" id="KW-1185">Reference proteome</keyword>
<evidence type="ECO:0000313" key="2">
    <source>
        <dbReference type="Proteomes" id="UP000695022"/>
    </source>
</evidence>
<reference evidence="3" key="1">
    <citation type="submission" date="2025-08" db="UniProtKB">
        <authorList>
            <consortium name="RefSeq"/>
        </authorList>
    </citation>
    <scope>IDENTIFICATION</scope>
</reference>
<evidence type="ECO:0000313" key="3">
    <source>
        <dbReference type="RefSeq" id="XP_014666086.1"/>
    </source>
</evidence>
<dbReference type="PANTHER" id="PTHR37001:SF5">
    <property type="entry name" value="RIIA DOMAIN-CONTAINING PROTEIN"/>
    <property type="match status" value="1"/>
</dbReference>
<feature type="region of interest" description="Disordered" evidence="1">
    <location>
        <begin position="1"/>
        <end position="51"/>
    </location>
</feature>
<gene>
    <name evidence="3" type="primary">LOC106808045</name>
</gene>
<feature type="region of interest" description="Disordered" evidence="1">
    <location>
        <begin position="431"/>
        <end position="469"/>
    </location>
</feature>
<dbReference type="GeneID" id="106808045"/>
<dbReference type="Proteomes" id="UP000695022">
    <property type="component" value="Unplaced"/>
</dbReference>
<dbReference type="RefSeq" id="XP_014666086.1">
    <property type="nucleotide sequence ID" value="XM_014810600.1"/>
</dbReference>
<feature type="compositionally biased region" description="Low complexity" evidence="1">
    <location>
        <begin position="27"/>
        <end position="49"/>
    </location>
</feature>
<feature type="compositionally biased region" description="Basic and acidic residues" evidence="1">
    <location>
        <begin position="439"/>
        <end position="450"/>
    </location>
</feature>